<evidence type="ECO:0000313" key="3">
    <source>
        <dbReference type="EMBL" id="MFD2467813.1"/>
    </source>
</evidence>
<dbReference type="PANTHER" id="PTHR48050">
    <property type="entry name" value="STEROL 3-BETA-GLUCOSYLTRANSFERASE"/>
    <property type="match status" value="1"/>
</dbReference>
<dbReference type="Gene3D" id="3.40.50.2000">
    <property type="entry name" value="Glycogen Phosphorylase B"/>
    <property type="match status" value="2"/>
</dbReference>
<dbReference type="InterPro" id="IPR050426">
    <property type="entry name" value="Glycosyltransferase_28"/>
</dbReference>
<dbReference type="InterPro" id="IPR002213">
    <property type="entry name" value="UDP_glucos_trans"/>
</dbReference>
<keyword evidence="1 2" id="KW-0808">Transferase</keyword>
<dbReference type="RefSeq" id="WP_378302876.1">
    <property type="nucleotide sequence ID" value="NZ_JBHUKS010000006.1"/>
</dbReference>
<dbReference type="PROSITE" id="PS00375">
    <property type="entry name" value="UDPGT"/>
    <property type="match status" value="1"/>
</dbReference>
<keyword evidence="4" id="KW-1185">Reference proteome</keyword>
<evidence type="ECO:0000256" key="2">
    <source>
        <dbReference type="RuleBase" id="RU003718"/>
    </source>
</evidence>
<gene>
    <name evidence="3" type="ORF">ACFSVL_10435</name>
</gene>
<protein>
    <submittedName>
        <fullName evidence="3">Glycosyltransferase</fullName>
    </submittedName>
</protein>
<comment type="caution">
    <text evidence="3">The sequence shown here is derived from an EMBL/GenBank/DDBJ whole genome shotgun (WGS) entry which is preliminary data.</text>
</comment>
<dbReference type="SUPFAM" id="SSF53756">
    <property type="entry name" value="UDP-Glycosyltransferase/glycogen phosphorylase"/>
    <property type="match status" value="1"/>
</dbReference>
<dbReference type="PANTHER" id="PTHR48050:SF13">
    <property type="entry name" value="STEROL 3-BETA-GLUCOSYLTRANSFERASE UGT80A2"/>
    <property type="match status" value="1"/>
</dbReference>
<dbReference type="InterPro" id="IPR035595">
    <property type="entry name" value="UDP_glycos_trans_CS"/>
</dbReference>
<dbReference type="EMBL" id="JBHUKS010000006">
    <property type="protein sequence ID" value="MFD2467813.1"/>
    <property type="molecule type" value="Genomic_DNA"/>
</dbReference>
<reference evidence="4" key="1">
    <citation type="journal article" date="2019" name="Int. J. Syst. Evol. Microbiol.">
        <title>The Global Catalogue of Microorganisms (GCM) 10K type strain sequencing project: providing services to taxonomists for standard genome sequencing and annotation.</title>
        <authorList>
            <consortium name="The Broad Institute Genomics Platform"/>
            <consortium name="The Broad Institute Genome Sequencing Center for Infectious Disease"/>
            <person name="Wu L."/>
            <person name="Ma J."/>
        </authorList>
    </citation>
    <scope>NUCLEOTIDE SEQUENCE [LARGE SCALE GENOMIC DNA]</scope>
    <source>
        <strain evidence="4">CGMCC 4.7641</strain>
    </source>
</reference>
<sequence length="388" mass="41017">MRVLLTGLPIRSHLVPAVVPVANALRRAGHEVAIATGGAMRGEIERLGVPVLVLPDVLAPEQVQAKMPRPPGGTVHGWRPEVTGPVNVPLFDEQMTAAFTANLLDVAKPWRPDLIVRETNEYGGFLAAEVLGVDLAVLDIAPLIAGLVPDLVEQLNVVRAKFGLAAIGSLTPAYGKLAAGLLPESWYPQALRTPQHRYYRVPDVPGDPLDAAIAAVPADAPLVLMSLGSNVRMLLSAESRLLTIAVEALGTLPVRAVVALGHDPAAWTGPRPANVHFVSFVQQRLLLGACDAFLTHAGFSGVREALDHGVPMAALPLFADQPANAARVEELGAGVQVDVAGLTPDKLAAALKQVLDEPSARLAARGFQRRILALPSLTRFAADLEDLR</sequence>
<evidence type="ECO:0000313" key="4">
    <source>
        <dbReference type="Proteomes" id="UP001597483"/>
    </source>
</evidence>
<evidence type="ECO:0000256" key="1">
    <source>
        <dbReference type="ARBA" id="ARBA00022679"/>
    </source>
</evidence>
<dbReference type="Pfam" id="PF00201">
    <property type="entry name" value="UDPGT"/>
    <property type="match status" value="1"/>
</dbReference>
<accession>A0ABW5H3T7</accession>
<organism evidence="3 4">
    <name type="scientific">Amycolatopsis silviterrae</name>
    <dbReference type="NCBI Taxonomy" id="1656914"/>
    <lineage>
        <taxon>Bacteria</taxon>
        <taxon>Bacillati</taxon>
        <taxon>Actinomycetota</taxon>
        <taxon>Actinomycetes</taxon>
        <taxon>Pseudonocardiales</taxon>
        <taxon>Pseudonocardiaceae</taxon>
        <taxon>Amycolatopsis</taxon>
    </lineage>
</organism>
<proteinExistence type="inferred from homology"/>
<comment type="similarity">
    <text evidence="2">Belongs to the UDP-glycosyltransferase family.</text>
</comment>
<dbReference type="CDD" id="cd03784">
    <property type="entry name" value="GT1_Gtf-like"/>
    <property type="match status" value="1"/>
</dbReference>
<name>A0ABW5H3T7_9PSEU</name>
<dbReference type="Proteomes" id="UP001597483">
    <property type="component" value="Unassembled WGS sequence"/>
</dbReference>
<keyword evidence="2" id="KW-0328">Glycosyltransferase</keyword>